<feature type="region of interest" description="Disordered" evidence="1">
    <location>
        <begin position="1"/>
        <end position="142"/>
    </location>
</feature>
<sequence>MPPPTPPPGTKPPHPSLRSRRSYREPRSHRPIAIRRTTRQRKLQNCDPCLRNREPNRGRDRKHNTVRHVLRPAIGAVKRQNATSIRRSPNKQNPTARHPSTLAQGSEWRNKQMVYDTHSRPQSYTGGSREGGGSKRDYMMNV</sequence>
<evidence type="ECO:0000313" key="3">
    <source>
        <dbReference type="Proteomes" id="UP000299102"/>
    </source>
</evidence>
<feature type="compositionally biased region" description="Pro residues" evidence="1">
    <location>
        <begin position="1"/>
        <end position="15"/>
    </location>
</feature>
<feature type="compositionally biased region" description="Polar residues" evidence="1">
    <location>
        <begin position="80"/>
        <end position="95"/>
    </location>
</feature>
<protein>
    <submittedName>
        <fullName evidence="2">Uncharacterized protein</fullName>
    </submittedName>
</protein>
<feature type="compositionally biased region" description="Basic and acidic residues" evidence="1">
    <location>
        <begin position="132"/>
        <end position="142"/>
    </location>
</feature>
<comment type="caution">
    <text evidence="2">The sequence shown here is derived from an EMBL/GenBank/DDBJ whole genome shotgun (WGS) entry which is preliminary data.</text>
</comment>
<proteinExistence type="predicted"/>
<keyword evidence="3" id="KW-1185">Reference proteome</keyword>
<dbReference type="EMBL" id="BGZK01002988">
    <property type="protein sequence ID" value="GBP97687.1"/>
    <property type="molecule type" value="Genomic_DNA"/>
</dbReference>
<name>A0A4C2AG24_EUMVA</name>
<reference evidence="2 3" key="1">
    <citation type="journal article" date="2019" name="Commun. Biol.">
        <title>The bagworm genome reveals a unique fibroin gene that provides high tensile strength.</title>
        <authorList>
            <person name="Kono N."/>
            <person name="Nakamura H."/>
            <person name="Ohtoshi R."/>
            <person name="Tomita M."/>
            <person name="Numata K."/>
            <person name="Arakawa K."/>
        </authorList>
    </citation>
    <scope>NUCLEOTIDE SEQUENCE [LARGE SCALE GENOMIC DNA]</scope>
</reference>
<accession>A0A4C2AG24</accession>
<evidence type="ECO:0000256" key="1">
    <source>
        <dbReference type="SAM" id="MobiDB-lite"/>
    </source>
</evidence>
<evidence type="ECO:0000313" key="2">
    <source>
        <dbReference type="EMBL" id="GBP97687.1"/>
    </source>
</evidence>
<dbReference type="AlphaFoldDB" id="A0A4C2AG24"/>
<feature type="compositionally biased region" description="Basic residues" evidence="1">
    <location>
        <begin position="59"/>
        <end position="70"/>
    </location>
</feature>
<feature type="compositionally biased region" description="Basic residues" evidence="1">
    <location>
        <begin position="29"/>
        <end position="42"/>
    </location>
</feature>
<dbReference type="Proteomes" id="UP000299102">
    <property type="component" value="Unassembled WGS sequence"/>
</dbReference>
<organism evidence="2 3">
    <name type="scientific">Eumeta variegata</name>
    <name type="common">Bagworm moth</name>
    <name type="synonym">Eumeta japonica</name>
    <dbReference type="NCBI Taxonomy" id="151549"/>
    <lineage>
        <taxon>Eukaryota</taxon>
        <taxon>Metazoa</taxon>
        <taxon>Ecdysozoa</taxon>
        <taxon>Arthropoda</taxon>
        <taxon>Hexapoda</taxon>
        <taxon>Insecta</taxon>
        <taxon>Pterygota</taxon>
        <taxon>Neoptera</taxon>
        <taxon>Endopterygota</taxon>
        <taxon>Lepidoptera</taxon>
        <taxon>Glossata</taxon>
        <taxon>Ditrysia</taxon>
        <taxon>Tineoidea</taxon>
        <taxon>Psychidae</taxon>
        <taxon>Oiketicinae</taxon>
        <taxon>Eumeta</taxon>
    </lineage>
</organism>
<gene>
    <name evidence="2" type="ORF">EVAR_70080_1</name>
</gene>